<dbReference type="SUPFAM" id="SSF52833">
    <property type="entry name" value="Thioredoxin-like"/>
    <property type="match status" value="1"/>
</dbReference>
<dbReference type="PROSITE" id="PS51352">
    <property type="entry name" value="THIOREDOXIN_2"/>
    <property type="match status" value="1"/>
</dbReference>
<evidence type="ECO:0000256" key="2">
    <source>
        <dbReference type="ARBA" id="ARBA00023008"/>
    </source>
</evidence>
<feature type="binding site" evidence="3">
    <location>
        <position position="73"/>
    </location>
    <ligand>
        <name>Cu cation</name>
        <dbReference type="ChEBI" id="CHEBI:23378"/>
    </ligand>
</feature>
<proteinExistence type="inferred from homology"/>
<feature type="binding site" evidence="3">
    <location>
        <position position="77"/>
    </location>
    <ligand>
        <name>Cu cation</name>
        <dbReference type="ChEBI" id="CHEBI:23378"/>
    </ligand>
</feature>
<dbReference type="InterPro" id="IPR013766">
    <property type="entry name" value="Thioredoxin_domain"/>
</dbReference>
<dbReference type="PANTHER" id="PTHR12151">
    <property type="entry name" value="ELECTRON TRANSPORT PROTIN SCO1/SENC FAMILY MEMBER"/>
    <property type="match status" value="1"/>
</dbReference>
<dbReference type="InterPro" id="IPR036249">
    <property type="entry name" value="Thioredoxin-like_sf"/>
</dbReference>
<dbReference type="GO" id="GO:0046872">
    <property type="term" value="F:metal ion binding"/>
    <property type="evidence" value="ECO:0007669"/>
    <property type="project" value="UniProtKB-KW"/>
</dbReference>
<keyword evidence="7" id="KW-1185">Reference proteome</keyword>
<keyword evidence="3" id="KW-0479">Metal-binding</keyword>
<dbReference type="Gene3D" id="3.40.30.10">
    <property type="entry name" value="Glutaredoxin"/>
    <property type="match status" value="1"/>
</dbReference>
<organism evidence="6 7">
    <name type="scientific">Paenalkalicoccus suaedae</name>
    <dbReference type="NCBI Taxonomy" id="2592382"/>
    <lineage>
        <taxon>Bacteria</taxon>
        <taxon>Bacillati</taxon>
        <taxon>Bacillota</taxon>
        <taxon>Bacilli</taxon>
        <taxon>Bacillales</taxon>
        <taxon>Bacillaceae</taxon>
        <taxon>Paenalkalicoccus</taxon>
    </lineage>
</organism>
<evidence type="ECO:0000256" key="1">
    <source>
        <dbReference type="ARBA" id="ARBA00010996"/>
    </source>
</evidence>
<keyword evidence="2 3" id="KW-0186">Copper</keyword>
<feature type="domain" description="Thioredoxin" evidence="5">
    <location>
        <begin position="23"/>
        <end position="200"/>
    </location>
</feature>
<dbReference type="AlphaFoldDB" id="A0A859FKG7"/>
<protein>
    <submittedName>
        <fullName evidence="6">SCO family protein</fullName>
    </submittedName>
</protein>
<dbReference type="CDD" id="cd02968">
    <property type="entry name" value="SCO"/>
    <property type="match status" value="1"/>
</dbReference>
<evidence type="ECO:0000256" key="3">
    <source>
        <dbReference type="PIRSR" id="PIRSR603782-1"/>
    </source>
</evidence>
<accession>A0A859FKG7</accession>
<keyword evidence="4" id="KW-1015">Disulfide bond</keyword>
<dbReference type="InterPro" id="IPR003782">
    <property type="entry name" value="SCO1/SenC"/>
</dbReference>
<feature type="binding site" evidence="3">
    <location>
        <position position="163"/>
    </location>
    <ligand>
        <name>Cu cation</name>
        <dbReference type="ChEBI" id="CHEBI:23378"/>
    </ligand>
</feature>
<evidence type="ECO:0000256" key="4">
    <source>
        <dbReference type="PIRSR" id="PIRSR603782-2"/>
    </source>
</evidence>
<feature type="disulfide bond" description="Redox-active" evidence="4">
    <location>
        <begin position="73"/>
        <end position="77"/>
    </location>
</feature>
<dbReference type="Proteomes" id="UP000318138">
    <property type="component" value="Chromosome"/>
</dbReference>
<reference evidence="7" key="1">
    <citation type="submission" date="2019-07" db="EMBL/GenBank/DDBJ databases">
        <title>Bacillus alkalisoli sp. nov. isolated from saline soil.</title>
        <authorList>
            <person name="Sun J.-Q."/>
            <person name="Xu L."/>
        </authorList>
    </citation>
    <scope>NUCLEOTIDE SEQUENCE [LARGE SCALE GENOMIC DNA]</scope>
    <source>
        <strain evidence="7">M4U3P1</strain>
    </source>
</reference>
<evidence type="ECO:0000259" key="5">
    <source>
        <dbReference type="PROSITE" id="PS51352"/>
    </source>
</evidence>
<dbReference type="PANTHER" id="PTHR12151:SF25">
    <property type="entry name" value="LINALOOL DEHYDRATASE_ISOMERASE DOMAIN-CONTAINING PROTEIN"/>
    <property type="match status" value="1"/>
</dbReference>
<evidence type="ECO:0000313" key="6">
    <source>
        <dbReference type="EMBL" id="QKS73276.1"/>
    </source>
</evidence>
<name>A0A859FKG7_9BACI</name>
<gene>
    <name evidence="6" type="ORF">FLK61_34480</name>
</gene>
<comment type="similarity">
    <text evidence="1">Belongs to the SCO1/2 family.</text>
</comment>
<sequence>MFAFMMTGIMVAGCSFLYEDASESAGSPVIDVTQADDPWQVVDFEGVNQFGETITNETYEGEWWLAKTIFTRCPGVCNVMTPNMKELQDGIIEEDLDVHIVGFTVDPDFDTPERLEDYGEAYGVDFESWDFITGYSYSEMQRVILESFNAPIQELPEQEDIMHPVRFYLMSPDGQVYRMYSGESGFDYDIIMEDIRSLVSA</sequence>
<dbReference type="EMBL" id="CP041372">
    <property type="protein sequence ID" value="QKS73276.1"/>
    <property type="molecule type" value="Genomic_DNA"/>
</dbReference>
<evidence type="ECO:0000313" key="7">
    <source>
        <dbReference type="Proteomes" id="UP000318138"/>
    </source>
</evidence>
<dbReference type="Pfam" id="PF02630">
    <property type="entry name" value="SCO1-SenC"/>
    <property type="match status" value="1"/>
</dbReference>
<dbReference type="KEGG" id="psua:FLK61_34480"/>